<sequence length="163" mass="18660">MKPLTIIAQEIHKLQTKKPCVIVAIDGRSGSGKSSFAKKLQEFLPESRIVHLDEFDLYEGSPNIQRLIEKVISPLITNSKKAEIVILEGVFALREKLLAYYDYKIWVDCPKEIGFERGLKRDIALNGIDNSDRWRDYWLPKEEEYIASENPHAKADVVVDGNM</sequence>
<dbReference type="InterPro" id="IPR006083">
    <property type="entry name" value="PRK/URK"/>
</dbReference>
<dbReference type="SUPFAM" id="SSF52540">
    <property type="entry name" value="P-loop containing nucleoside triphosphate hydrolases"/>
    <property type="match status" value="1"/>
</dbReference>
<dbReference type="GO" id="GO:0005524">
    <property type="term" value="F:ATP binding"/>
    <property type="evidence" value="ECO:0007669"/>
    <property type="project" value="InterPro"/>
</dbReference>
<dbReference type="EMBL" id="MFZT01000045">
    <property type="protein sequence ID" value="OGK29522.1"/>
    <property type="molecule type" value="Genomic_DNA"/>
</dbReference>
<dbReference type="Pfam" id="PF00485">
    <property type="entry name" value="PRK"/>
    <property type="match status" value="1"/>
</dbReference>
<organism evidence="2 3">
    <name type="scientific">Candidatus Roizmanbacteria bacterium RIFCSPHIGHO2_02_FULL_43_11</name>
    <dbReference type="NCBI Taxonomy" id="1802043"/>
    <lineage>
        <taxon>Bacteria</taxon>
        <taxon>Candidatus Roizmaniibacteriota</taxon>
    </lineage>
</organism>
<proteinExistence type="predicted"/>
<protein>
    <recommendedName>
        <fullName evidence="1">Phosphoribulokinase/uridine kinase domain-containing protein</fullName>
    </recommendedName>
</protein>
<reference evidence="2 3" key="1">
    <citation type="journal article" date="2016" name="Nat. Commun.">
        <title>Thousands of microbial genomes shed light on interconnected biogeochemical processes in an aquifer system.</title>
        <authorList>
            <person name="Anantharaman K."/>
            <person name="Brown C.T."/>
            <person name="Hug L.A."/>
            <person name="Sharon I."/>
            <person name="Castelle C.J."/>
            <person name="Probst A.J."/>
            <person name="Thomas B.C."/>
            <person name="Singh A."/>
            <person name="Wilkins M.J."/>
            <person name="Karaoz U."/>
            <person name="Brodie E.L."/>
            <person name="Williams K.H."/>
            <person name="Hubbard S.S."/>
            <person name="Banfield J.F."/>
        </authorList>
    </citation>
    <scope>NUCLEOTIDE SEQUENCE [LARGE SCALE GENOMIC DNA]</scope>
</reference>
<dbReference type="GO" id="GO:0016301">
    <property type="term" value="F:kinase activity"/>
    <property type="evidence" value="ECO:0007669"/>
    <property type="project" value="InterPro"/>
</dbReference>
<name>A0A1F7HFF8_9BACT</name>
<dbReference type="AlphaFoldDB" id="A0A1F7HFF8"/>
<gene>
    <name evidence="2" type="ORF">A3D08_01160</name>
</gene>
<evidence type="ECO:0000313" key="2">
    <source>
        <dbReference type="EMBL" id="OGK29522.1"/>
    </source>
</evidence>
<accession>A0A1F7HFF8</accession>
<evidence type="ECO:0000313" key="3">
    <source>
        <dbReference type="Proteomes" id="UP000178098"/>
    </source>
</evidence>
<feature type="domain" description="Phosphoribulokinase/uridine kinase" evidence="1">
    <location>
        <begin position="80"/>
        <end position="158"/>
    </location>
</feature>
<dbReference type="PANTHER" id="PTHR10285">
    <property type="entry name" value="URIDINE KINASE"/>
    <property type="match status" value="1"/>
</dbReference>
<comment type="caution">
    <text evidence="2">The sequence shown here is derived from an EMBL/GenBank/DDBJ whole genome shotgun (WGS) entry which is preliminary data.</text>
</comment>
<dbReference type="Gene3D" id="3.40.50.300">
    <property type="entry name" value="P-loop containing nucleotide triphosphate hydrolases"/>
    <property type="match status" value="2"/>
</dbReference>
<dbReference type="Proteomes" id="UP000178098">
    <property type="component" value="Unassembled WGS sequence"/>
</dbReference>
<evidence type="ECO:0000259" key="1">
    <source>
        <dbReference type="Pfam" id="PF00485"/>
    </source>
</evidence>
<dbReference type="InterPro" id="IPR027417">
    <property type="entry name" value="P-loop_NTPase"/>
</dbReference>